<reference evidence="4" key="1">
    <citation type="submission" date="2021-06" db="EMBL/GenBank/DDBJ databases">
        <title>44 bacteria genomes isolated from Dapeng, Shenzhen.</title>
        <authorList>
            <person name="Zheng W."/>
            <person name="Yu S."/>
            <person name="Huang Y."/>
        </authorList>
    </citation>
    <scope>NUCLEOTIDE SEQUENCE</scope>
    <source>
        <strain evidence="4">DP5N28-2</strain>
    </source>
</reference>
<dbReference type="GO" id="GO:0003677">
    <property type="term" value="F:DNA binding"/>
    <property type="evidence" value="ECO:0007669"/>
    <property type="project" value="InterPro"/>
</dbReference>
<keyword evidence="5" id="KW-1185">Reference proteome</keyword>
<dbReference type="Pfam" id="PF02371">
    <property type="entry name" value="Transposase_20"/>
    <property type="match status" value="1"/>
</dbReference>
<dbReference type="RefSeq" id="WP_222580627.1">
    <property type="nucleotide sequence ID" value="NZ_JAHVHU010000011.1"/>
</dbReference>
<dbReference type="InterPro" id="IPR002525">
    <property type="entry name" value="Transp_IS110-like_N"/>
</dbReference>
<gene>
    <name evidence="4" type="ORF">KUV50_13175</name>
</gene>
<dbReference type="PANTHER" id="PTHR33055:SF13">
    <property type="entry name" value="TRANSPOSASE"/>
    <property type="match status" value="1"/>
</dbReference>
<dbReference type="NCBIfam" id="NF033542">
    <property type="entry name" value="transpos_IS110"/>
    <property type="match status" value="1"/>
</dbReference>
<feature type="coiled-coil region" evidence="1">
    <location>
        <begin position="137"/>
        <end position="199"/>
    </location>
</feature>
<proteinExistence type="predicted"/>
<evidence type="ECO:0000313" key="5">
    <source>
        <dbReference type="Proteomes" id="UP000753961"/>
    </source>
</evidence>
<dbReference type="AlphaFoldDB" id="A0A953L7V0"/>
<dbReference type="GO" id="GO:0004803">
    <property type="term" value="F:transposase activity"/>
    <property type="evidence" value="ECO:0007669"/>
    <property type="project" value="InterPro"/>
</dbReference>
<evidence type="ECO:0000313" key="4">
    <source>
        <dbReference type="EMBL" id="MBY5959097.1"/>
    </source>
</evidence>
<feature type="domain" description="Transposase IS116/IS110/IS902 C-terminal" evidence="3">
    <location>
        <begin position="210"/>
        <end position="279"/>
    </location>
</feature>
<feature type="domain" description="Transposase IS110-like N-terminal" evidence="2">
    <location>
        <begin position="6"/>
        <end position="161"/>
    </location>
</feature>
<sequence length="279" mass="32342">MSKLIIGLDIAKEDFKACIQSEEPNREIKIKGSRTFKNTSAGYSELLEWTHKRIKPYYDSILFVMEATGVYYEDLAYYLFDNDHQVSVLLPNKVKHFTKSLNIVTKTDKIDARIIAQIGIERKLKRWEPMCPEYKDLKALNRKRLSLDKEKKRAKNQLHAMNHAHKTSESVIDITKKQIEFYQHQIQVLEDQIESVVKSNPELDERINKVATLKGVGRTSIITILCETNGFSMVRNIRQLVSYAGLDIVFNESGKFKGKTRISKRGNNRIRECLYMPAL</sequence>
<dbReference type="PANTHER" id="PTHR33055">
    <property type="entry name" value="TRANSPOSASE FOR INSERTION SEQUENCE ELEMENT IS1111A"/>
    <property type="match status" value="1"/>
</dbReference>
<dbReference type="GO" id="GO:0006313">
    <property type="term" value="P:DNA transposition"/>
    <property type="evidence" value="ECO:0007669"/>
    <property type="project" value="InterPro"/>
</dbReference>
<keyword evidence="1" id="KW-0175">Coiled coil</keyword>
<feature type="non-terminal residue" evidence="4">
    <location>
        <position position="279"/>
    </location>
</feature>
<evidence type="ECO:0000259" key="2">
    <source>
        <dbReference type="Pfam" id="PF01548"/>
    </source>
</evidence>
<evidence type="ECO:0000259" key="3">
    <source>
        <dbReference type="Pfam" id="PF02371"/>
    </source>
</evidence>
<dbReference type="Pfam" id="PF01548">
    <property type="entry name" value="DEDD_Tnp_IS110"/>
    <property type="match status" value="1"/>
</dbReference>
<protein>
    <submittedName>
        <fullName evidence="4">IS110 family transposase</fullName>
    </submittedName>
</protein>
<name>A0A953L7V0_9BACT</name>
<evidence type="ECO:0000256" key="1">
    <source>
        <dbReference type="SAM" id="Coils"/>
    </source>
</evidence>
<dbReference type="InterPro" id="IPR003346">
    <property type="entry name" value="Transposase_20"/>
</dbReference>
<accession>A0A953L7V0</accession>
<dbReference type="EMBL" id="JAHVHU010000011">
    <property type="protein sequence ID" value="MBY5959097.1"/>
    <property type="molecule type" value="Genomic_DNA"/>
</dbReference>
<comment type="caution">
    <text evidence="4">The sequence shown here is derived from an EMBL/GenBank/DDBJ whole genome shotgun (WGS) entry which is preliminary data.</text>
</comment>
<organism evidence="4 5">
    <name type="scientific">Membranihabitans marinus</name>
    <dbReference type="NCBI Taxonomy" id="1227546"/>
    <lineage>
        <taxon>Bacteria</taxon>
        <taxon>Pseudomonadati</taxon>
        <taxon>Bacteroidota</taxon>
        <taxon>Saprospiria</taxon>
        <taxon>Saprospirales</taxon>
        <taxon>Saprospiraceae</taxon>
        <taxon>Membranihabitans</taxon>
    </lineage>
</organism>
<dbReference type="Proteomes" id="UP000753961">
    <property type="component" value="Unassembled WGS sequence"/>
</dbReference>
<dbReference type="InterPro" id="IPR047650">
    <property type="entry name" value="Transpos_IS110"/>
</dbReference>